<protein>
    <submittedName>
        <fullName evidence="2">Uncharacterized protein</fullName>
    </submittedName>
</protein>
<dbReference type="RefSeq" id="WP_368382028.1">
    <property type="nucleotide sequence ID" value="NZ_JBFRYA010000010.1"/>
</dbReference>
<gene>
    <name evidence="2" type="ORF">AB4876_12505</name>
</gene>
<keyword evidence="3" id="KW-1185">Reference proteome</keyword>
<evidence type="ECO:0000313" key="3">
    <source>
        <dbReference type="Proteomes" id="UP001557485"/>
    </source>
</evidence>
<sequence>MRSLLFIAPTIAMTLALQVSAELAVGTASSTEPAMGVTIHGTDEAAVGLYLMPWGEEPVSDLDRPPQLIDEGPQVINAEEFQRYAEWYQARRSYRYWRLQRNNW</sequence>
<evidence type="ECO:0000256" key="1">
    <source>
        <dbReference type="SAM" id="SignalP"/>
    </source>
</evidence>
<evidence type="ECO:0000313" key="2">
    <source>
        <dbReference type="EMBL" id="MEX1669733.1"/>
    </source>
</evidence>
<keyword evidence="1" id="KW-0732">Signal</keyword>
<comment type="caution">
    <text evidence="2">The sequence shown here is derived from an EMBL/GenBank/DDBJ whole genome shotgun (WGS) entry which is preliminary data.</text>
</comment>
<accession>A0ABV3U9D4</accession>
<name>A0ABV3U9D4_9GAMM</name>
<reference evidence="2 3" key="1">
    <citation type="journal article" date="2011" name="Int. J. Syst. Evol. Microbiol.">
        <title>Zhongshania antarctica gen. nov., sp. nov. and Zhongshania guokunii sp. nov., gammaproteobacteria respectively isolated from coastal attached (fast) ice and surface seawater of the Antarctic.</title>
        <authorList>
            <person name="Li H.J."/>
            <person name="Zhang X.Y."/>
            <person name="Chen C.X."/>
            <person name="Zhang Y.J."/>
            <person name="Gao Z.M."/>
            <person name="Yu Y."/>
            <person name="Chen X.L."/>
            <person name="Chen B."/>
            <person name="Zhang Y.Z."/>
        </authorList>
    </citation>
    <scope>NUCLEOTIDE SEQUENCE [LARGE SCALE GENOMIC DNA]</scope>
    <source>
        <strain evidence="2 3">ZS6-22T</strain>
    </source>
</reference>
<organism evidence="2 3">
    <name type="scientific">Zhongshania guokunii</name>
    <dbReference type="NCBI Taxonomy" id="641783"/>
    <lineage>
        <taxon>Bacteria</taxon>
        <taxon>Pseudomonadati</taxon>
        <taxon>Pseudomonadota</taxon>
        <taxon>Gammaproteobacteria</taxon>
        <taxon>Cellvibrionales</taxon>
        <taxon>Spongiibacteraceae</taxon>
        <taxon>Zhongshania</taxon>
    </lineage>
</organism>
<dbReference type="Proteomes" id="UP001557485">
    <property type="component" value="Unassembled WGS sequence"/>
</dbReference>
<feature type="signal peptide" evidence="1">
    <location>
        <begin position="1"/>
        <end position="21"/>
    </location>
</feature>
<dbReference type="EMBL" id="JBFRYA010000010">
    <property type="protein sequence ID" value="MEX1669733.1"/>
    <property type="molecule type" value="Genomic_DNA"/>
</dbReference>
<feature type="chain" id="PRO_5046436547" evidence="1">
    <location>
        <begin position="22"/>
        <end position="104"/>
    </location>
</feature>
<proteinExistence type="predicted"/>